<name>A0A7C9QVG9_9PROT</name>
<comment type="caution">
    <text evidence="8">The sequence shown here is derived from an EMBL/GenBank/DDBJ whole genome shotgun (WGS) entry which is preliminary data.</text>
</comment>
<evidence type="ECO:0000313" key="9">
    <source>
        <dbReference type="Proteomes" id="UP000480684"/>
    </source>
</evidence>
<comment type="similarity">
    <text evidence="1">Belongs to the FemABX family.</text>
</comment>
<keyword evidence="6" id="KW-0961">Cell wall biogenesis/degradation</keyword>
<dbReference type="EMBL" id="JAAIYP010000042">
    <property type="protein sequence ID" value="NFV81564.1"/>
    <property type="molecule type" value="Genomic_DNA"/>
</dbReference>
<dbReference type="Proteomes" id="UP000480684">
    <property type="component" value="Unassembled WGS sequence"/>
</dbReference>
<sequence length="313" mass="34863">MALELVWDELNRPQWETLFTAAGPSSLLQSWAWGEAKAQEGWRPRRALLRDGDQAVAIAQILEKRIGGLGRVARLNRGPLWLVSPTDAQVRTALRLIGRDWRWWRLGALFLAPEIAADHAEMLDGLSLRKRNAPAWCSAWLDLAVGSEPLRKALDGKWRNMLNGAQKAGLTAEIGSDPQMLEWLLSRYEELMQNKAFTGTPPTLIRQLAKHGRQADDLLVLRAHAPDGEAVGGILVARHGAAATYLVGWNGDAGRKLKANNFLLWQAVLALGERNVRWFDLGGIDDVLTPGIAAFKRGMKGREYRLVGEFLRF</sequence>
<dbReference type="Gene3D" id="3.40.630.30">
    <property type="match status" value="2"/>
</dbReference>
<reference evidence="8 9" key="1">
    <citation type="submission" date="2020-02" db="EMBL/GenBank/DDBJ databases">
        <authorList>
            <person name="Dziuba M."/>
            <person name="Kuznetsov B."/>
            <person name="Mardanov A."/>
            <person name="Ravin N."/>
            <person name="Grouzdev D."/>
        </authorList>
    </citation>
    <scope>NUCLEOTIDE SEQUENCE [LARGE SCALE GENOMIC DNA]</scope>
    <source>
        <strain evidence="8 9">SpK</strain>
    </source>
</reference>
<accession>A0A7C9QVG9</accession>
<dbReference type="InterPro" id="IPR003447">
    <property type="entry name" value="FEMABX"/>
</dbReference>
<dbReference type="GO" id="GO:0071555">
    <property type="term" value="P:cell wall organization"/>
    <property type="evidence" value="ECO:0007669"/>
    <property type="project" value="UniProtKB-KW"/>
</dbReference>
<evidence type="ECO:0000256" key="3">
    <source>
        <dbReference type="ARBA" id="ARBA00022960"/>
    </source>
</evidence>
<evidence type="ECO:0000256" key="6">
    <source>
        <dbReference type="ARBA" id="ARBA00023316"/>
    </source>
</evidence>
<dbReference type="InterPro" id="IPR038740">
    <property type="entry name" value="BioF2-like_GNAT_dom"/>
</dbReference>
<dbReference type="RefSeq" id="WP_163681742.1">
    <property type="nucleotide sequence ID" value="NZ_JAAIYP010000042.1"/>
</dbReference>
<dbReference type="PANTHER" id="PTHR36174:SF1">
    <property type="entry name" value="LIPID II:GLYCINE GLYCYLTRANSFERASE"/>
    <property type="match status" value="1"/>
</dbReference>
<protein>
    <submittedName>
        <fullName evidence="8">Peptidoglycan bridge formation glycyltransferase FemA/FemB family protein</fullName>
    </submittedName>
</protein>
<dbReference type="PROSITE" id="PS51191">
    <property type="entry name" value="FEMABX"/>
    <property type="match status" value="1"/>
</dbReference>
<gene>
    <name evidence="8" type="ORF">G4223_15750</name>
</gene>
<keyword evidence="9" id="KW-1185">Reference proteome</keyword>
<dbReference type="InterPro" id="IPR016181">
    <property type="entry name" value="Acyl_CoA_acyltransferase"/>
</dbReference>
<evidence type="ECO:0000256" key="4">
    <source>
        <dbReference type="ARBA" id="ARBA00022984"/>
    </source>
</evidence>
<evidence type="ECO:0000256" key="2">
    <source>
        <dbReference type="ARBA" id="ARBA00022679"/>
    </source>
</evidence>
<dbReference type="PANTHER" id="PTHR36174">
    <property type="entry name" value="LIPID II:GLYCINE GLYCYLTRANSFERASE"/>
    <property type="match status" value="1"/>
</dbReference>
<keyword evidence="3" id="KW-0133">Cell shape</keyword>
<feature type="domain" description="BioF2-like acetyltransferase" evidence="7">
    <location>
        <begin position="165"/>
        <end position="286"/>
    </location>
</feature>
<dbReference type="Pfam" id="PF13480">
    <property type="entry name" value="Acetyltransf_6"/>
    <property type="match status" value="1"/>
</dbReference>
<dbReference type="InterPro" id="IPR050644">
    <property type="entry name" value="PG_Glycine_Bridge_Synth"/>
</dbReference>
<evidence type="ECO:0000259" key="7">
    <source>
        <dbReference type="Pfam" id="PF13480"/>
    </source>
</evidence>
<proteinExistence type="inferred from homology"/>
<dbReference type="GO" id="GO:0008360">
    <property type="term" value="P:regulation of cell shape"/>
    <property type="evidence" value="ECO:0007669"/>
    <property type="project" value="UniProtKB-KW"/>
</dbReference>
<dbReference type="GO" id="GO:0016755">
    <property type="term" value="F:aminoacyltransferase activity"/>
    <property type="evidence" value="ECO:0007669"/>
    <property type="project" value="InterPro"/>
</dbReference>
<dbReference type="AlphaFoldDB" id="A0A7C9QVG9"/>
<keyword evidence="5" id="KW-0012">Acyltransferase</keyword>
<dbReference type="SUPFAM" id="SSF55729">
    <property type="entry name" value="Acyl-CoA N-acyltransferases (Nat)"/>
    <property type="match status" value="2"/>
</dbReference>
<organism evidence="8 9">
    <name type="scientific">Magnetospirillum aberrantis SpK</name>
    <dbReference type="NCBI Taxonomy" id="908842"/>
    <lineage>
        <taxon>Bacteria</taxon>
        <taxon>Pseudomonadati</taxon>
        <taxon>Pseudomonadota</taxon>
        <taxon>Alphaproteobacteria</taxon>
        <taxon>Rhodospirillales</taxon>
        <taxon>Rhodospirillaceae</taxon>
        <taxon>Magnetospirillum</taxon>
    </lineage>
</organism>
<evidence type="ECO:0000256" key="5">
    <source>
        <dbReference type="ARBA" id="ARBA00023315"/>
    </source>
</evidence>
<dbReference type="GO" id="GO:0009252">
    <property type="term" value="P:peptidoglycan biosynthetic process"/>
    <property type="evidence" value="ECO:0007669"/>
    <property type="project" value="UniProtKB-KW"/>
</dbReference>
<keyword evidence="2 8" id="KW-0808">Transferase</keyword>
<evidence type="ECO:0000256" key="1">
    <source>
        <dbReference type="ARBA" id="ARBA00009943"/>
    </source>
</evidence>
<keyword evidence="4" id="KW-0573">Peptidoglycan synthesis</keyword>
<evidence type="ECO:0000313" key="8">
    <source>
        <dbReference type="EMBL" id="NFV81564.1"/>
    </source>
</evidence>